<dbReference type="SMART" id="SM00448">
    <property type="entry name" value="REC"/>
    <property type="match status" value="1"/>
</dbReference>
<dbReference type="EMBL" id="CAFBME010000057">
    <property type="protein sequence ID" value="CAB4895939.1"/>
    <property type="molecule type" value="Genomic_DNA"/>
</dbReference>
<dbReference type="Gene3D" id="3.40.50.2300">
    <property type="match status" value="1"/>
</dbReference>
<dbReference type="InterPro" id="IPR036388">
    <property type="entry name" value="WH-like_DNA-bd_sf"/>
</dbReference>
<feature type="domain" description="OmpR/PhoB-type" evidence="7">
    <location>
        <begin position="129"/>
        <end position="227"/>
    </location>
</feature>
<dbReference type="CDD" id="cd17574">
    <property type="entry name" value="REC_OmpR"/>
    <property type="match status" value="1"/>
</dbReference>
<organism evidence="8">
    <name type="scientific">freshwater metagenome</name>
    <dbReference type="NCBI Taxonomy" id="449393"/>
    <lineage>
        <taxon>unclassified sequences</taxon>
        <taxon>metagenomes</taxon>
        <taxon>ecological metagenomes</taxon>
    </lineage>
</organism>
<dbReference type="GO" id="GO:0000976">
    <property type="term" value="F:transcription cis-regulatory region binding"/>
    <property type="evidence" value="ECO:0007669"/>
    <property type="project" value="TreeGrafter"/>
</dbReference>
<gene>
    <name evidence="8" type="ORF">UFOPK1380_00863</name>
    <name evidence="9" type="ORF">UFOPK3555_00648</name>
</gene>
<dbReference type="Gene3D" id="1.10.10.10">
    <property type="entry name" value="Winged helix-like DNA-binding domain superfamily/Winged helix DNA-binding domain"/>
    <property type="match status" value="1"/>
</dbReference>
<dbReference type="AlphaFoldDB" id="A0A6J6BHI1"/>
<protein>
    <submittedName>
        <fullName evidence="8">Unannotated protein</fullName>
    </submittedName>
</protein>
<evidence type="ECO:0000313" key="9">
    <source>
        <dbReference type="EMBL" id="CAB4895939.1"/>
    </source>
</evidence>
<keyword evidence="1" id="KW-0597">Phosphoprotein</keyword>
<evidence type="ECO:0000256" key="1">
    <source>
        <dbReference type="ARBA" id="ARBA00022553"/>
    </source>
</evidence>
<sequence length="229" mass="25475">MQRELVLVVDDNADIRHFVRTSLEEEGLRVIEADDGSSALSKFHDSKPSVIILDLSIGQPDGFEVCREIRKTSTVPIIMLTNRGEEMDEAMCLAAGADDYITKPVSSRILNLRVTTQLRHRSLGVVIGATVLEVENLSLNTESRELMVGTERVALTKTEYDFFRLLMEQPTRVFTREQVIEAIGGSVDFSSDHLLDTHASRLRLKIKAAGGPRVISAIRGVGYRLIPLQ</sequence>
<dbReference type="Pfam" id="PF00486">
    <property type="entry name" value="Trans_reg_C"/>
    <property type="match status" value="1"/>
</dbReference>
<name>A0A6J6BHI1_9ZZZZ</name>
<dbReference type="PANTHER" id="PTHR48111:SF40">
    <property type="entry name" value="PHOSPHATE REGULON TRANSCRIPTIONAL REGULATORY PROTEIN PHOB"/>
    <property type="match status" value="1"/>
</dbReference>
<evidence type="ECO:0000313" key="8">
    <source>
        <dbReference type="EMBL" id="CAB4537648.1"/>
    </source>
</evidence>
<dbReference type="PROSITE" id="PS50110">
    <property type="entry name" value="RESPONSE_REGULATORY"/>
    <property type="match status" value="1"/>
</dbReference>
<dbReference type="GO" id="GO:0032993">
    <property type="term" value="C:protein-DNA complex"/>
    <property type="evidence" value="ECO:0007669"/>
    <property type="project" value="TreeGrafter"/>
</dbReference>
<evidence type="ECO:0000256" key="4">
    <source>
        <dbReference type="ARBA" id="ARBA00023125"/>
    </source>
</evidence>
<dbReference type="SUPFAM" id="SSF52172">
    <property type="entry name" value="CheY-like"/>
    <property type="match status" value="1"/>
</dbReference>
<dbReference type="GO" id="GO:0000156">
    <property type="term" value="F:phosphorelay response regulator activity"/>
    <property type="evidence" value="ECO:0007669"/>
    <property type="project" value="TreeGrafter"/>
</dbReference>
<dbReference type="FunFam" id="3.40.50.2300:FF:000001">
    <property type="entry name" value="DNA-binding response regulator PhoB"/>
    <property type="match status" value="1"/>
</dbReference>
<dbReference type="InterPro" id="IPR011006">
    <property type="entry name" value="CheY-like_superfamily"/>
</dbReference>
<evidence type="ECO:0000259" key="7">
    <source>
        <dbReference type="PROSITE" id="PS51755"/>
    </source>
</evidence>
<keyword evidence="4" id="KW-0238">DNA-binding</keyword>
<keyword evidence="5" id="KW-0804">Transcription</keyword>
<dbReference type="CDD" id="cd00383">
    <property type="entry name" value="trans_reg_C"/>
    <property type="match status" value="1"/>
</dbReference>
<feature type="domain" description="Response regulatory" evidence="6">
    <location>
        <begin position="5"/>
        <end position="118"/>
    </location>
</feature>
<dbReference type="InterPro" id="IPR039420">
    <property type="entry name" value="WalR-like"/>
</dbReference>
<dbReference type="PROSITE" id="PS51755">
    <property type="entry name" value="OMPR_PHOB"/>
    <property type="match status" value="1"/>
</dbReference>
<dbReference type="GO" id="GO:0005829">
    <property type="term" value="C:cytosol"/>
    <property type="evidence" value="ECO:0007669"/>
    <property type="project" value="TreeGrafter"/>
</dbReference>
<dbReference type="SMART" id="SM00862">
    <property type="entry name" value="Trans_reg_C"/>
    <property type="match status" value="1"/>
</dbReference>
<dbReference type="InterPro" id="IPR001867">
    <property type="entry name" value="OmpR/PhoB-type_DNA-bd"/>
</dbReference>
<evidence type="ECO:0000259" key="6">
    <source>
        <dbReference type="PROSITE" id="PS50110"/>
    </source>
</evidence>
<evidence type="ECO:0000256" key="5">
    <source>
        <dbReference type="ARBA" id="ARBA00023163"/>
    </source>
</evidence>
<dbReference type="GO" id="GO:0006355">
    <property type="term" value="P:regulation of DNA-templated transcription"/>
    <property type="evidence" value="ECO:0007669"/>
    <property type="project" value="InterPro"/>
</dbReference>
<dbReference type="InterPro" id="IPR001789">
    <property type="entry name" value="Sig_transdc_resp-reg_receiver"/>
</dbReference>
<accession>A0A6J6BHI1</accession>
<reference evidence="8" key="1">
    <citation type="submission" date="2020-05" db="EMBL/GenBank/DDBJ databases">
        <authorList>
            <person name="Chiriac C."/>
            <person name="Salcher M."/>
            <person name="Ghai R."/>
            <person name="Kavagutti S V."/>
        </authorList>
    </citation>
    <scope>NUCLEOTIDE SEQUENCE</scope>
</reference>
<evidence type="ECO:0000256" key="3">
    <source>
        <dbReference type="ARBA" id="ARBA00023015"/>
    </source>
</evidence>
<keyword evidence="3" id="KW-0805">Transcription regulation</keyword>
<keyword evidence="2" id="KW-0902">Two-component regulatory system</keyword>
<evidence type="ECO:0000256" key="2">
    <source>
        <dbReference type="ARBA" id="ARBA00023012"/>
    </source>
</evidence>
<dbReference type="Pfam" id="PF00072">
    <property type="entry name" value="Response_reg"/>
    <property type="match status" value="1"/>
</dbReference>
<dbReference type="PANTHER" id="PTHR48111">
    <property type="entry name" value="REGULATOR OF RPOS"/>
    <property type="match status" value="1"/>
</dbReference>
<proteinExistence type="predicted"/>
<dbReference type="EMBL" id="CAEZSC010000051">
    <property type="protein sequence ID" value="CAB4537648.1"/>
    <property type="molecule type" value="Genomic_DNA"/>
</dbReference>